<proteinExistence type="predicted"/>
<feature type="compositionally biased region" description="Polar residues" evidence="1">
    <location>
        <begin position="60"/>
        <end position="74"/>
    </location>
</feature>
<dbReference type="EMBL" id="GAIX01014534">
    <property type="protein sequence ID" value="JAA78026.1"/>
    <property type="molecule type" value="Transcribed_RNA"/>
</dbReference>
<evidence type="ECO:0000313" key="2">
    <source>
        <dbReference type="EMBL" id="JAA78026.1"/>
    </source>
</evidence>
<reference evidence="2" key="1">
    <citation type="journal article" date="2013" name="BMC Genomics">
        <title>Unscrambling butterfly oogenesis.</title>
        <authorList>
            <person name="Carter J.M."/>
            <person name="Baker S.C."/>
            <person name="Pink R."/>
            <person name="Carter D.R."/>
            <person name="Collins A."/>
            <person name="Tomlin J."/>
            <person name="Gibbs M."/>
            <person name="Breuker C.J."/>
        </authorList>
    </citation>
    <scope>NUCLEOTIDE SEQUENCE</scope>
    <source>
        <tissue evidence="2">Ovary</tissue>
    </source>
</reference>
<feature type="non-terminal residue" evidence="2">
    <location>
        <position position="95"/>
    </location>
</feature>
<dbReference type="AlphaFoldDB" id="S4NGZ6"/>
<feature type="region of interest" description="Disordered" evidence="1">
    <location>
        <begin position="55"/>
        <end position="95"/>
    </location>
</feature>
<name>S4NGZ6_9NEOP</name>
<accession>S4NGZ6</accession>
<organism evidence="2">
    <name type="scientific">Pararge aegeria</name>
    <name type="common">speckled wood butterfly</name>
    <dbReference type="NCBI Taxonomy" id="116150"/>
    <lineage>
        <taxon>Eukaryota</taxon>
        <taxon>Metazoa</taxon>
        <taxon>Ecdysozoa</taxon>
        <taxon>Arthropoda</taxon>
        <taxon>Hexapoda</taxon>
        <taxon>Insecta</taxon>
        <taxon>Pterygota</taxon>
        <taxon>Neoptera</taxon>
        <taxon>Endopterygota</taxon>
        <taxon>Lepidoptera</taxon>
        <taxon>Glossata</taxon>
        <taxon>Ditrysia</taxon>
        <taxon>Papilionoidea</taxon>
        <taxon>Nymphalidae</taxon>
        <taxon>Satyrinae</taxon>
        <taxon>Satyrini</taxon>
        <taxon>Parargina</taxon>
        <taxon>Pararge</taxon>
    </lineage>
</organism>
<protein>
    <submittedName>
        <fullName evidence="2">Uncharacterized protein</fullName>
    </submittedName>
</protein>
<feature type="region of interest" description="Disordered" evidence="1">
    <location>
        <begin position="1"/>
        <end position="25"/>
    </location>
</feature>
<reference evidence="2" key="2">
    <citation type="submission" date="2013-05" db="EMBL/GenBank/DDBJ databases">
        <authorList>
            <person name="Carter J.-M."/>
            <person name="Baker S.C."/>
            <person name="Pink R."/>
            <person name="Carter D.R.F."/>
            <person name="Collins A."/>
            <person name="Tomlin J."/>
            <person name="Gibbs M."/>
            <person name="Breuker C.J."/>
        </authorList>
    </citation>
    <scope>NUCLEOTIDE SEQUENCE</scope>
    <source>
        <tissue evidence="2">Ovary</tissue>
    </source>
</reference>
<evidence type="ECO:0000256" key="1">
    <source>
        <dbReference type="SAM" id="MobiDB-lite"/>
    </source>
</evidence>
<sequence>MNTSTMILARKKTRSFQSHKQLRLPPRLRLQQLQLLPHHDQPPPRAQPLNLTNLREDTLTSDQRSNKEQLLQQHLQRRPDDRFRNIIQEDQNRVL</sequence>